<feature type="transmembrane region" description="Helical" evidence="1">
    <location>
        <begin position="114"/>
        <end position="131"/>
    </location>
</feature>
<dbReference type="AlphaFoldDB" id="A0A4U2Z716"/>
<keyword evidence="1" id="KW-0812">Transmembrane</keyword>
<evidence type="ECO:0000313" key="3">
    <source>
        <dbReference type="Proteomes" id="UP000309561"/>
    </source>
</evidence>
<protein>
    <submittedName>
        <fullName evidence="2">Uncharacterized protein</fullName>
    </submittedName>
</protein>
<dbReference type="EMBL" id="SZPX01000003">
    <property type="protein sequence ID" value="TKI70048.1"/>
    <property type="molecule type" value="Genomic_DNA"/>
</dbReference>
<feature type="transmembrane region" description="Helical" evidence="1">
    <location>
        <begin position="6"/>
        <end position="26"/>
    </location>
</feature>
<keyword evidence="1" id="KW-1133">Transmembrane helix</keyword>
<proteinExistence type="predicted"/>
<dbReference type="OrthoDB" id="5334984at2"/>
<comment type="caution">
    <text evidence="2">The sequence shown here is derived from an EMBL/GenBank/DDBJ whole genome shotgun (WGS) entry which is preliminary data.</text>
</comment>
<dbReference type="Proteomes" id="UP000309561">
    <property type="component" value="Unassembled WGS sequence"/>
</dbReference>
<evidence type="ECO:0000256" key="1">
    <source>
        <dbReference type="SAM" id="Phobius"/>
    </source>
</evidence>
<name>A0A4U2Z716_9BACT</name>
<sequence length="132" mass="15266">MFVIYTAISGIYLLLPPLFAILYLLFSKALKQEDVVLLSLVAVCLLFFEAQNSYMLFSAIIYFALIHRYVIPKIKQNFNCNLCVNLSIVILVYIGFFLFCSLLSNIFLLPMPSINYYVLYYMAIEFIILSLI</sequence>
<gene>
    <name evidence="2" type="ORF">FCU45_04365</name>
</gene>
<reference evidence="2 3" key="1">
    <citation type="submission" date="2019-04" db="EMBL/GenBank/DDBJ databases">
        <title>Sulfurimonas crateris sp. nov. a facultative anaerobic sulfur-oxidizing chemolithautotrophic bacterium isolated from a terrestrial mud vulcano.</title>
        <authorList>
            <person name="Ratnikova N.M."/>
            <person name="Slobodkin A.I."/>
            <person name="Merkel A.Y."/>
            <person name="Novikov A."/>
            <person name="Bonch-Osmolovskaya E.A."/>
            <person name="Slobodkina G.B."/>
        </authorList>
    </citation>
    <scope>NUCLEOTIDE SEQUENCE [LARGE SCALE GENOMIC DNA]</scope>
    <source>
        <strain evidence="2 3">SN118</strain>
    </source>
</reference>
<keyword evidence="3" id="KW-1185">Reference proteome</keyword>
<accession>A0A4U2Z716</accession>
<feature type="transmembrane region" description="Helical" evidence="1">
    <location>
        <begin position="54"/>
        <end position="71"/>
    </location>
</feature>
<feature type="transmembrane region" description="Helical" evidence="1">
    <location>
        <begin position="83"/>
        <end position="108"/>
    </location>
</feature>
<keyword evidence="1" id="KW-0472">Membrane</keyword>
<organism evidence="2 3">
    <name type="scientific">Sulfurimonas crateris</name>
    <dbReference type="NCBI Taxonomy" id="2574727"/>
    <lineage>
        <taxon>Bacteria</taxon>
        <taxon>Pseudomonadati</taxon>
        <taxon>Campylobacterota</taxon>
        <taxon>Epsilonproteobacteria</taxon>
        <taxon>Campylobacterales</taxon>
        <taxon>Sulfurimonadaceae</taxon>
        <taxon>Sulfurimonas</taxon>
    </lineage>
</organism>
<evidence type="ECO:0000313" key="2">
    <source>
        <dbReference type="EMBL" id="TKI70048.1"/>
    </source>
</evidence>